<dbReference type="InterPro" id="IPR011639">
    <property type="entry name" value="MethylTrfase_TaqI-like_dom"/>
</dbReference>
<evidence type="ECO:0000313" key="10">
    <source>
        <dbReference type="Proteomes" id="UP000035900"/>
    </source>
</evidence>
<keyword evidence="10" id="KW-1185">Reference proteome</keyword>
<protein>
    <recommendedName>
        <fullName evidence="1">site-specific DNA-methyltransferase (adenine-specific)</fullName>
        <ecNumber evidence="1">2.1.1.72</ecNumber>
    </recommendedName>
</protein>
<reference evidence="9 10" key="1">
    <citation type="journal article" date="2004" name="Int. J. Syst. Evol. Microbiol.">
        <title>Kaistella koreensis gen. nov., sp. nov., a novel member of the Chryseobacterium-Bergeyella-Riemerella branch.</title>
        <authorList>
            <person name="Kim M.K."/>
            <person name="Im W.T."/>
            <person name="Shin Y.K."/>
            <person name="Lim J.H."/>
            <person name="Kim S.H."/>
            <person name="Lee B.C."/>
            <person name="Park M.Y."/>
            <person name="Lee K.Y."/>
            <person name="Lee S.T."/>
        </authorList>
    </citation>
    <scope>NUCLEOTIDE SEQUENCE [LARGE SCALE GENOMIC DNA]</scope>
    <source>
        <strain evidence="9 10">CCUG 49689</strain>
    </source>
</reference>
<dbReference type="RefSeq" id="WP_048500764.1">
    <property type="nucleotide sequence ID" value="NZ_LFNG01000043.1"/>
</dbReference>
<evidence type="ECO:0000259" key="8">
    <source>
        <dbReference type="Pfam" id="PF07669"/>
    </source>
</evidence>
<dbReference type="STRING" id="1304281.ACM44_14445"/>
<evidence type="ECO:0000256" key="4">
    <source>
        <dbReference type="ARBA" id="ARBA00022691"/>
    </source>
</evidence>
<comment type="catalytic activity">
    <reaction evidence="7">
        <text>a 2'-deoxyadenosine in DNA + S-adenosyl-L-methionine = an N(6)-methyl-2'-deoxyadenosine in DNA + S-adenosyl-L-homocysteine + H(+)</text>
        <dbReference type="Rhea" id="RHEA:15197"/>
        <dbReference type="Rhea" id="RHEA-COMP:12418"/>
        <dbReference type="Rhea" id="RHEA-COMP:12419"/>
        <dbReference type="ChEBI" id="CHEBI:15378"/>
        <dbReference type="ChEBI" id="CHEBI:57856"/>
        <dbReference type="ChEBI" id="CHEBI:59789"/>
        <dbReference type="ChEBI" id="CHEBI:90615"/>
        <dbReference type="ChEBI" id="CHEBI:90616"/>
        <dbReference type="EC" id="2.1.1.72"/>
    </reaction>
</comment>
<evidence type="ECO:0000256" key="6">
    <source>
        <dbReference type="ARBA" id="ARBA00023125"/>
    </source>
</evidence>
<dbReference type="SUPFAM" id="SSF53335">
    <property type="entry name" value="S-adenosyl-L-methionine-dependent methyltransferases"/>
    <property type="match status" value="1"/>
</dbReference>
<dbReference type="PANTHER" id="PTHR33841:SF6">
    <property type="entry name" value="TYPE II METHYLTRANSFERASE M.HINDII"/>
    <property type="match status" value="1"/>
</dbReference>
<dbReference type="InterPro" id="IPR050953">
    <property type="entry name" value="N4_N6_ade-DNA_methylase"/>
</dbReference>
<feature type="domain" description="Type II methyltransferase M.TaqI-like" evidence="8">
    <location>
        <begin position="146"/>
        <end position="299"/>
    </location>
</feature>
<proteinExistence type="predicted"/>
<gene>
    <name evidence="9" type="ORF">ACM44_14445</name>
</gene>
<keyword evidence="6" id="KW-0238">DNA-binding</keyword>
<evidence type="ECO:0000256" key="7">
    <source>
        <dbReference type="ARBA" id="ARBA00047942"/>
    </source>
</evidence>
<keyword evidence="5" id="KW-0680">Restriction system</keyword>
<dbReference type="InterPro" id="IPR002052">
    <property type="entry name" value="DNA_methylase_N6_adenine_CS"/>
</dbReference>
<organism evidence="9 10">
    <name type="scientific">Chryseobacterium koreense CCUG 49689</name>
    <dbReference type="NCBI Taxonomy" id="1304281"/>
    <lineage>
        <taxon>Bacteria</taxon>
        <taxon>Pseudomonadati</taxon>
        <taxon>Bacteroidota</taxon>
        <taxon>Flavobacteriia</taxon>
        <taxon>Flavobacteriales</taxon>
        <taxon>Weeksellaceae</taxon>
        <taxon>Chryseobacterium group</taxon>
        <taxon>Chryseobacterium</taxon>
    </lineage>
</organism>
<dbReference type="PRINTS" id="PR00507">
    <property type="entry name" value="N12N6MTFRASE"/>
</dbReference>
<keyword evidence="4" id="KW-0949">S-adenosyl-L-methionine</keyword>
<dbReference type="AlphaFoldDB" id="A0A0J7IVN0"/>
<dbReference type="PANTHER" id="PTHR33841">
    <property type="entry name" value="DNA METHYLTRANSFERASE YEEA-RELATED"/>
    <property type="match status" value="1"/>
</dbReference>
<evidence type="ECO:0000256" key="3">
    <source>
        <dbReference type="ARBA" id="ARBA00022679"/>
    </source>
</evidence>
<sequence length="613" mass="70999">MNKDLKNIINQFSDDENTLNKILVSIFINSNSLKVKNNKLIKDLILNKESPLYHHIVFATYKFSFDELIESFELAIPSKDKVVNGAVYTPNYIKSFIVENSLSKVKKPLAEIKSADISCGCGAFLFTVANKQKNETQRPFSKIFEENIFGLDICQTSIKRTKILLSLLAISLGEDEKEFKFNLFCGNALSFDWESNCSAIKSNEGFDLIVGNPPYVRAKNIDLETKKLLSNWSVTKSGNPDLYIPFFEIGIENLNKNGILGYITVNSFFKSVNARELRNYLQTNKYELSIIDFGDEKLFESKSAYTCICFLSKEKSEYLLFKKETSKTLQKNGLEKFNKIPFKDLDFLRGWIINNKQIVENIKRIENAGESLGSKYKIKNGIATLSNDIYIFKPIAENENYYTLIRNGKKFEIEKGICRDIIKPNILKYEHEIESVKEKLIYPYTNGITPLSLMKEEQLKSNFPKAYKYLSFHKDDLQKRDKGNGDYEAWYAFGRTQALTDKGYKLLFPYMAKDPHFVFTDQKDMMIYCGYAIFNESVEELKILKRILESKVFDYYMQHTSKPYSSGYLSYAKNYVKNFGVCELTEKDRYFLSNGATKEEVDEFLIEKYKIQI</sequence>
<dbReference type="EMBL" id="LFNG01000043">
    <property type="protein sequence ID" value="KMQ70047.1"/>
    <property type="molecule type" value="Genomic_DNA"/>
</dbReference>
<dbReference type="EC" id="2.1.1.72" evidence="1"/>
<dbReference type="GO" id="GO:0009007">
    <property type="term" value="F:site-specific DNA-methyltransferase (adenine-specific) activity"/>
    <property type="evidence" value="ECO:0007669"/>
    <property type="project" value="UniProtKB-EC"/>
</dbReference>
<keyword evidence="3" id="KW-0808">Transferase</keyword>
<dbReference type="GO" id="GO:0009307">
    <property type="term" value="P:DNA restriction-modification system"/>
    <property type="evidence" value="ECO:0007669"/>
    <property type="project" value="UniProtKB-KW"/>
</dbReference>
<dbReference type="Pfam" id="PF07669">
    <property type="entry name" value="Eco57I"/>
    <property type="match status" value="1"/>
</dbReference>
<dbReference type="GO" id="GO:0032259">
    <property type="term" value="P:methylation"/>
    <property type="evidence" value="ECO:0007669"/>
    <property type="project" value="UniProtKB-KW"/>
</dbReference>
<evidence type="ECO:0000256" key="2">
    <source>
        <dbReference type="ARBA" id="ARBA00022603"/>
    </source>
</evidence>
<dbReference type="OrthoDB" id="32195at2"/>
<dbReference type="GO" id="GO:0003677">
    <property type="term" value="F:DNA binding"/>
    <property type="evidence" value="ECO:0007669"/>
    <property type="project" value="UniProtKB-KW"/>
</dbReference>
<name>A0A0J7IVN0_9FLAO</name>
<dbReference type="Proteomes" id="UP000035900">
    <property type="component" value="Unassembled WGS sequence"/>
</dbReference>
<dbReference type="Gene3D" id="3.40.50.150">
    <property type="entry name" value="Vaccinia Virus protein VP39"/>
    <property type="match status" value="1"/>
</dbReference>
<dbReference type="InterPro" id="IPR029063">
    <property type="entry name" value="SAM-dependent_MTases_sf"/>
</dbReference>
<evidence type="ECO:0000256" key="1">
    <source>
        <dbReference type="ARBA" id="ARBA00011900"/>
    </source>
</evidence>
<comment type="caution">
    <text evidence="9">The sequence shown here is derived from an EMBL/GenBank/DDBJ whole genome shotgun (WGS) entry which is preliminary data.</text>
</comment>
<dbReference type="PATRIC" id="fig|1304281.5.peg.3145"/>
<evidence type="ECO:0000313" key="9">
    <source>
        <dbReference type="EMBL" id="KMQ70047.1"/>
    </source>
</evidence>
<accession>A0A0J7IVN0</accession>
<dbReference type="PROSITE" id="PS00092">
    <property type="entry name" value="N6_MTASE"/>
    <property type="match status" value="1"/>
</dbReference>
<keyword evidence="2 9" id="KW-0489">Methyltransferase</keyword>
<evidence type="ECO:0000256" key="5">
    <source>
        <dbReference type="ARBA" id="ARBA00022747"/>
    </source>
</evidence>